<feature type="transmembrane region" description="Helical" evidence="2">
    <location>
        <begin position="27"/>
        <end position="46"/>
    </location>
</feature>
<keyword evidence="4" id="KW-1185">Reference proteome</keyword>
<reference evidence="3" key="1">
    <citation type="journal article" date="2020" name="Stud. Mycol.">
        <title>101 Dothideomycetes genomes: a test case for predicting lifestyles and emergence of pathogens.</title>
        <authorList>
            <person name="Haridas S."/>
            <person name="Albert R."/>
            <person name="Binder M."/>
            <person name="Bloem J."/>
            <person name="Labutti K."/>
            <person name="Salamov A."/>
            <person name="Andreopoulos B."/>
            <person name="Baker S."/>
            <person name="Barry K."/>
            <person name="Bills G."/>
            <person name="Bluhm B."/>
            <person name="Cannon C."/>
            <person name="Castanera R."/>
            <person name="Culley D."/>
            <person name="Daum C."/>
            <person name="Ezra D."/>
            <person name="Gonzalez J."/>
            <person name="Henrissat B."/>
            <person name="Kuo A."/>
            <person name="Liang C."/>
            <person name="Lipzen A."/>
            <person name="Lutzoni F."/>
            <person name="Magnuson J."/>
            <person name="Mondo S."/>
            <person name="Nolan M."/>
            <person name="Ohm R."/>
            <person name="Pangilinan J."/>
            <person name="Park H.-J."/>
            <person name="Ramirez L."/>
            <person name="Alfaro M."/>
            <person name="Sun H."/>
            <person name="Tritt A."/>
            <person name="Yoshinaga Y."/>
            <person name="Zwiers L.-H."/>
            <person name="Turgeon B."/>
            <person name="Goodwin S."/>
            <person name="Spatafora J."/>
            <person name="Crous P."/>
            <person name="Grigoriev I."/>
        </authorList>
    </citation>
    <scope>NUCLEOTIDE SEQUENCE</scope>
    <source>
        <strain evidence="3">CBS 279.74</strain>
    </source>
</reference>
<feature type="region of interest" description="Disordered" evidence="1">
    <location>
        <begin position="67"/>
        <end position="107"/>
    </location>
</feature>
<organism evidence="3 4">
    <name type="scientific">Pleomassaria siparia CBS 279.74</name>
    <dbReference type="NCBI Taxonomy" id="1314801"/>
    <lineage>
        <taxon>Eukaryota</taxon>
        <taxon>Fungi</taxon>
        <taxon>Dikarya</taxon>
        <taxon>Ascomycota</taxon>
        <taxon>Pezizomycotina</taxon>
        <taxon>Dothideomycetes</taxon>
        <taxon>Pleosporomycetidae</taxon>
        <taxon>Pleosporales</taxon>
        <taxon>Pleomassariaceae</taxon>
        <taxon>Pleomassaria</taxon>
    </lineage>
</organism>
<feature type="compositionally biased region" description="Acidic residues" evidence="1">
    <location>
        <begin position="72"/>
        <end position="89"/>
    </location>
</feature>
<name>A0A6G1KK54_9PLEO</name>
<evidence type="ECO:0000313" key="4">
    <source>
        <dbReference type="Proteomes" id="UP000799428"/>
    </source>
</evidence>
<dbReference type="Proteomes" id="UP000799428">
    <property type="component" value="Unassembled WGS sequence"/>
</dbReference>
<keyword evidence="2" id="KW-0472">Membrane</keyword>
<dbReference type="EMBL" id="MU005765">
    <property type="protein sequence ID" value="KAF2713214.1"/>
    <property type="molecule type" value="Genomic_DNA"/>
</dbReference>
<dbReference type="AlphaFoldDB" id="A0A6G1KK54"/>
<evidence type="ECO:0000256" key="1">
    <source>
        <dbReference type="SAM" id="MobiDB-lite"/>
    </source>
</evidence>
<protein>
    <submittedName>
        <fullName evidence="3">Uncharacterized protein</fullName>
    </submittedName>
</protein>
<keyword evidence="2" id="KW-1133">Transmembrane helix</keyword>
<proteinExistence type="predicted"/>
<keyword evidence="2" id="KW-0812">Transmembrane</keyword>
<sequence length="107" mass="11540">MSNLASTLTMTANSTDPSLSVLESSTVSLVVICIPVILVMALYEMLRTDRMMHRHNVFAQLAAIGHVKGGGEEGEEEEEEEEGDEDGDVEQGPLEEHGGVRCYGSMA</sequence>
<evidence type="ECO:0000256" key="2">
    <source>
        <dbReference type="SAM" id="Phobius"/>
    </source>
</evidence>
<accession>A0A6G1KK54</accession>
<evidence type="ECO:0000313" key="3">
    <source>
        <dbReference type="EMBL" id="KAF2713214.1"/>
    </source>
</evidence>
<gene>
    <name evidence="3" type="ORF">K504DRAFT_498030</name>
</gene>